<dbReference type="RefSeq" id="XP_059603516.1">
    <property type="nucleotide sequence ID" value="XM_059746637.1"/>
</dbReference>
<name>A0AAJ8E1R7_ASPNG</name>
<organism evidence="2">
    <name type="scientific">Aspergillus niger</name>
    <dbReference type="NCBI Taxonomy" id="5061"/>
    <lineage>
        <taxon>Eukaryota</taxon>
        <taxon>Fungi</taxon>
        <taxon>Dikarya</taxon>
        <taxon>Ascomycota</taxon>
        <taxon>Pezizomycotina</taxon>
        <taxon>Eurotiomycetes</taxon>
        <taxon>Eurotiomycetidae</taxon>
        <taxon>Eurotiales</taxon>
        <taxon>Aspergillaceae</taxon>
        <taxon>Aspergillus</taxon>
        <taxon>Aspergillus subgen. Circumdati</taxon>
    </lineage>
</organism>
<dbReference type="KEGG" id="ang:An02g11600"/>
<evidence type="ECO:0000256" key="1">
    <source>
        <dbReference type="SAM" id="MobiDB-lite"/>
    </source>
</evidence>
<sequence length="154" mass="17502">MTDPLKFRFDVTCHKHLTSPDGLQLPKEVCAAECAFSHCHRHHRRRRRPSLSSYLLPRETGSFRRRVPPWSDLAAAPRSLFRRQHMLIAIRSILGAGVHFHCLDSIVWRGSRRPRTGLTSSVRLKRATGSSGHWDLGEKRGVEPQEPKAEGALP</sequence>
<reference evidence="2" key="1">
    <citation type="submission" date="2025-02" db="EMBL/GenBank/DDBJ databases">
        <authorList>
            <consortium name="NCBI Genome Project"/>
        </authorList>
    </citation>
    <scope>NUCLEOTIDE SEQUENCE</scope>
</reference>
<evidence type="ECO:0000313" key="2">
    <source>
        <dbReference type="RefSeq" id="XP_059603516.1"/>
    </source>
</evidence>
<gene>
    <name evidence="2" type="ORF">An02g11600</name>
</gene>
<feature type="compositionally biased region" description="Basic and acidic residues" evidence="1">
    <location>
        <begin position="135"/>
        <end position="154"/>
    </location>
</feature>
<accession>A0AAJ8E1R7</accession>
<dbReference type="VEuPathDB" id="FungiDB:An02g11600"/>
<dbReference type="GeneID" id="84590481"/>
<dbReference type="AlphaFoldDB" id="A0AAJ8E1R7"/>
<reference evidence="2" key="2">
    <citation type="submission" date="2025-08" db="UniProtKB">
        <authorList>
            <consortium name="RefSeq"/>
        </authorList>
    </citation>
    <scope>IDENTIFICATION</scope>
</reference>
<feature type="region of interest" description="Disordered" evidence="1">
    <location>
        <begin position="129"/>
        <end position="154"/>
    </location>
</feature>
<proteinExistence type="predicted"/>
<protein>
    <submittedName>
        <fullName evidence="2">Uncharacterized protein</fullName>
    </submittedName>
</protein>